<evidence type="ECO:0000313" key="3">
    <source>
        <dbReference type="Proteomes" id="UP000492821"/>
    </source>
</evidence>
<evidence type="ECO:0000313" key="4">
    <source>
        <dbReference type="WBParaSite" id="Pan_g918.t1"/>
    </source>
</evidence>
<dbReference type="Gene3D" id="3.40.50.720">
    <property type="entry name" value="NAD(P)-binding Rossmann-like Domain"/>
    <property type="match status" value="1"/>
</dbReference>
<dbReference type="GO" id="GO:0016491">
    <property type="term" value="F:oxidoreductase activity"/>
    <property type="evidence" value="ECO:0007669"/>
    <property type="project" value="UniProtKB-KW"/>
</dbReference>
<reference evidence="3" key="1">
    <citation type="journal article" date="2013" name="Genetics">
        <title>The draft genome and transcriptome of Panagrellus redivivus are shaped by the harsh demands of a free-living lifestyle.</title>
        <authorList>
            <person name="Srinivasan J."/>
            <person name="Dillman A.R."/>
            <person name="Macchietto M.G."/>
            <person name="Heikkinen L."/>
            <person name="Lakso M."/>
            <person name="Fracchia K.M."/>
            <person name="Antoshechkin I."/>
            <person name="Mortazavi A."/>
            <person name="Wong G."/>
            <person name="Sternberg P.W."/>
        </authorList>
    </citation>
    <scope>NUCLEOTIDE SEQUENCE [LARGE SCALE GENOMIC DNA]</scope>
    <source>
        <strain evidence="3">MT8872</strain>
    </source>
</reference>
<keyword evidence="3" id="KW-1185">Reference proteome</keyword>
<dbReference type="PANTHER" id="PTHR43544:SF7">
    <property type="entry name" value="NADB-LER2"/>
    <property type="match status" value="1"/>
</dbReference>
<dbReference type="Pfam" id="PF00106">
    <property type="entry name" value="adh_short"/>
    <property type="match status" value="1"/>
</dbReference>
<reference evidence="4" key="2">
    <citation type="submission" date="2020-10" db="UniProtKB">
        <authorList>
            <consortium name="WormBaseParasite"/>
        </authorList>
    </citation>
    <scope>IDENTIFICATION</scope>
</reference>
<organism evidence="3 4">
    <name type="scientific">Panagrellus redivivus</name>
    <name type="common">Microworm</name>
    <dbReference type="NCBI Taxonomy" id="6233"/>
    <lineage>
        <taxon>Eukaryota</taxon>
        <taxon>Metazoa</taxon>
        <taxon>Ecdysozoa</taxon>
        <taxon>Nematoda</taxon>
        <taxon>Chromadorea</taxon>
        <taxon>Rhabditida</taxon>
        <taxon>Tylenchina</taxon>
        <taxon>Panagrolaimomorpha</taxon>
        <taxon>Panagrolaimoidea</taxon>
        <taxon>Panagrolaimidae</taxon>
        <taxon>Panagrellus</taxon>
    </lineage>
</organism>
<evidence type="ECO:0000256" key="2">
    <source>
        <dbReference type="ARBA" id="ARBA00023002"/>
    </source>
</evidence>
<dbReference type="Proteomes" id="UP000492821">
    <property type="component" value="Unassembled WGS sequence"/>
</dbReference>
<dbReference type="AlphaFoldDB" id="A0A7E5A240"/>
<accession>A0A7E5A240</accession>
<keyword evidence="1" id="KW-0521">NADP</keyword>
<dbReference type="InterPro" id="IPR051468">
    <property type="entry name" value="Fungal_SecMetab_SDRs"/>
</dbReference>
<evidence type="ECO:0000256" key="1">
    <source>
        <dbReference type="ARBA" id="ARBA00022857"/>
    </source>
</evidence>
<dbReference type="GO" id="GO:0005737">
    <property type="term" value="C:cytoplasm"/>
    <property type="evidence" value="ECO:0007669"/>
    <property type="project" value="TreeGrafter"/>
</dbReference>
<dbReference type="SUPFAM" id="SSF51735">
    <property type="entry name" value="NAD(P)-binding Rossmann-fold domains"/>
    <property type="match status" value="1"/>
</dbReference>
<protein>
    <submittedName>
        <fullName evidence="4">NAD(P)-binding protein</fullName>
    </submittedName>
</protein>
<dbReference type="WBParaSite" id="Pan_g918.t1">
    <property type="protein sequence ID" value="Pan_g918.t1"/>
    <property type="gene ID" value="Pan_g918"/>
</dbReference>
<dbReference type="InterPro" id="IPR002347">
    <property type="entry name" value="SDR_fam"/>
</dbReference>
<dbReference type="PANTHER" id="PTHR43544">
    <property type="entry name" value="SHORT-CHAIN DEHYDROGENASE/REDUCTASE"/>
    <property type="match status" value="1"/>
</dbReference>
<keyword evidence="2" id="KW-0560">Oxidoreductase</keyword>
<dbReference type="PRINTS" id="PR00081">
    <property type="entry name" value="GDHRDH"/>
</dbReference>
<sequence>MADGLPSPEMTKMRISGNILITGANRGIGLALTKALADRPEVDRIYATCRNPETSKELLTIERLCPKIKILKCDVQNDLNLQLTVNQLECDIPNEGLDMLINNAGAFEPIGSSFDTPNRSCYWRHFDVNAVSAVVITKLFTPFLRKCHRDHPIVLNLTALAGSSSITQTSSIRSEDNIVYGMSKAALNHFTAAYASMVQNCGIVTFGISPPWTATRLGGPSATSTPTEAADAILRTVEGLTAADTGCCFDSQGNKLPF</sequence>
<name>A0A7E5A240_PANRE</name>
<proteinExistence type="predicted"/>
<dbReference type="InterPro" id="IPR036291">
    <property type="entry name" value="NAD(P)-bd_dom_sf"/>
</dbReference>